<organism evidence="7 8">
    <name type="scientific">Rhizophagus irregularis</name>
    <dbReference type="NCBI Taxonomy" id="588596"/>
    <lineage>
        <taxon>Eukaryota</taxon>
        <taxon>Fungi</taxon>
        <taxon>Fungi incertae sedis</taxon>
        <taxon>Mucoromycota</taxon>
        <taxon>Glomeromycotina</taxon>
        <taxon>Glomeromycetes</taxon>
        <taxon>Glomerales</taxon>
        <taxon>Glomeraceae</taxon>
        <taxon>Rhizophagus</taxon>
    </lineage>
</organism>
<dbReference type="EC" id="2.7.11.1" evidence="1"/>
<dbReference type="PANTHER" id="PTHR43671">
    <property type="entry name" value="SERINE/THREONINE-PROTEIN KINASE NEK"/>
    <property type="match status" value="1"/>
</dbReference>
<evidence type="ECO:0000256" key="3">
    <source>
        <dbReference type="ARBA" id="ARBA00022741"/>
    </source>
</evidence>
<evidence type="ECO:0000313" key="7">
    <source>
        <dbReference type="EMBL" id="PKY48218.1"/>
    </source>
</evidence>
<evidence type="ECO:0000313" key="8">
    <source>
        <dbReference type="Proteomes" id="UP000234323"/>
    </source>
</evidence>
<dbReference type="Pfam" id="PF00069">
    <property type="entry name" value="Pkinase"/>
    <property type="match status" value="1"/>
</dbReference>
<dbReference type="PROSITE" id="PS00108">
    <property type="entry name" value="PROTEIN_KINASE_ST"/>
    <property type="match status" value="1"/>
</dbReference>
<feature type="domain" description="Protein kinase" evidence="6">
    <location>
        <begin position="1"/>
        <end position="158"/>
    </location>
</feature>
<sequence length="158" mass="18458">MFELFENVIFEIGILEYVTMILLNALKHLHHYGINHRDIKLSNILVTANDEIKLVFFVTDFSTSSLTPTLTAMVGTIPYMAPDVLVWSDQPYDTKVDIWSVGVCILELLTRKAAWRNICDDEFKDKLRQGEMPYVFRRLRKKADITWKTVDVYKEPKK</sequence>
<dbReference type="VEuPathDB" id="FungiDB:RhiirA1_451495"/>
<accession>A0A2I1GNJ4</accession>
<dbReference type="VEuPathDB" id="FungiDB:RhiirFUN_008748"/>
<dbReference type="EMBL" id="LLXI01000617">
    <property type="protein sequence ID" value="PKY48218.1"/>
    <property type="molecule type" value="Genomic_DNA"/>
</dbReference>
<keyword evidence="8" id="KW-1185">Reference proteome</keyword>
<dbReference type="InterPro" id="IPR011009">
    <property type="entry name" value="Kinase-like_dom_sf"/>
</dbReference>
<keyword evidence="5" id="KW-0067">ATP-binding</keyword>
<comment type="caution">
    <text evidence="7">The sequence shown here is derived from an EMBL/GenBank/DDBJ whole genome shotgun (WGS) entry which is preliminary data.</text>
</comment>
<dbReference type="Proteomes" id="UP000234323">
    <property type="component" value="Unassembled WGS sequence"/>
</dbReference>
<dbReference type="AlphaFoldDB" id="A0A2I1GNJ4"/>
<protein>
    <recommendedName>
        <fullName evidence="1">non-specific serine/threonine protein kinase</fullName>
        <ecNumber evidence="1">2.7.11.1</ecNumber>
    </recommendedName>
</protein>
<evidence type="ECO:0000256" key="4">
    <source>
        <dbReference type="ARBA" id="ARBA00022777"/>
    </source>
</evidence>
<evidence type="ECO:0000256" key="5">
    <source>
        <dbReference type="ARBA" id="ARBA00022840"/>
    </source>
</evidence>
<keyword evidence="2" id="KW-0808">Transferase</keyword>
<evidence type="ECO:0000259" key="6">
    <source>
        <dbReference type="PROSITE" id="PS50011"/>
    </source>
</evidence>
<dbReference type="SMART" id="SM00220">
    <property type="entry name" value="S_TKc"/>
    <property type="match status" value="1"/>
</dbReference>
<name>A0A2I1GNJ4_9GLOM</name>
<evidence type="ECO:0000256" key="2">
    <source>
        <dbReference type="ARBA" id="ARBA00022679"/>
    </source>
</evidence>
<reference evidence="7 8" key="1">
    <citation type="submission" date="2015-10" db="EMBL/GenBank/DDBJ databases">
        <title>Genome analyses suggest a sexual origin of heterokaryosis in a supposedly ancient asexual fungus.</title>
        <authorList>
            <person name="Ropars J."/>
            <person name="Sedzielewska K."/>
            <person name="Noel J."/>
            <person name="Charron P."/>
            <person name="Farinelli L."/>
            <person name="Marton T."/>
            <person name="Kruger M."/>
            <person name="Pelin A."/>
            <person name="Brachmann A."/>
            <person name="Corradi N."/>
        </authorList>
    </citation>
    <scope>NUCLEOTIDE SEQUENCE [LARGE SCALE GENOMIC DNA]</scope>
    <source>
        <strain evidence="7 8">A4</strain>
    </source>
</reference>
<dbReference type="Gene3D" id="1.10.510.10">
    <property type="entry name" value="Transferase(Phosphotransferase) domain 1"/>
    <property type="match status" value="1"/>
</dbReference>
<dbReference type="PANTHER" id="PTHR43671:SF13">
    <property type="entry name" value="SERINE_THREONINE-PROTEIN KINASE NEK2"/>
    <property type="match status" value="1"/>
</dbReference>
<proteinExistence type="predicted"/>
<keyword evidence="4 7" id="KW-0418">Kinase</keyword>
<evidence type="ECO:0000256" key="1">
    <source>
        <dbReference type="ARBA" id="ARBA00012513"/>
    </source>
</evidence>
<dbReference type="InterPro" id="IPR000719">
    <property type="entry name" value="Prot_kinase_dom"/>
</dbReference>
<keyword evidence="3" id="KW-0547">Nucleotide-binding</keyword>
<dbReference type="InterPro" id="IPR050660">
    <property type="entry name" value="NEK_Ser/Thr_kinase"/>
</dbReference>
<dbReference type="InterPro" id="IPR008271">
    <property type="entry name" value="Ser/Thr_kinase_AS"/>
</dbReference>
<gene>
    <name evidence="7" type="ORF">RhiirA4_421992</name>
</gene>
<dbReference type="SUPFAM" id="SSF56112">
    <property type="entry name" value="Protein kinase-like (PK-like)"/>
    <property type="match status" value="1"/>
</dbReference>
<dbReference type="GO" id="GO:0005524">
    <property type="term" value="F:ATP binding"/>
    <property type="evidence" value="ECO:0007669"/>
    <property type="project" value="UniProtKB-KW"/>
</dbReference>
<dbReference type="VEuPathDB" id="FungiDB:FUN_008384"/>
<dbReference type="GO" id="GO:0004674">
    <property type="term" value="F:protein serine/threonine kinase activity"/>
    <property type="evidence" value="ECO:0007669"/>
    <property type="project" value="UniProtKB-EC"/>
</dbReference>
<dbReference type="PROSITE" id="PS50011">
    <property type="entry name" value="PROTEIN_KINASE_DOM"/>
    <property type="match status" value="1"/>
</dbReference>